<dbReference type="InterPro" id="IPR051829">
    <property type="entry name" value="Multiheme_Cytochr_ET"/>
</dbReference>
<dbReference type="AlphaFoldDB" id="A0A1E5G533"/>
<evidence type="ECO:0000256" key="1">
    <source>
        <dbReference type="ARBA" id="ARBA00022729"/>
    </source>
</evidence>
<dbReference type="PROSITE" id="PS51257">
    <property type="entry name" value="PROKAR_LIPOPROTEIN"/>
    <property type="match status" value="1"/>
</dbReference>
<comment type="caution">
    <text evidence="2">The sequence shown here is derived from an EMBL/GenBank/DDBJ whole genome shotgun (WGS) entry which is preliminary data.</text>
</comment>
<evidence type="ECO:0000313" key="3">
    <source>
        <dbReference type="Proteomes" id="UP000094296"/>
    </source>
</evidence>
<dbReference type="PANTHER" id="PTHR35038:SF6">
    <property type="entry name" value="SURFACE LOCALIZED DECAHEME CYTOCHROME C LIPOPROTEIN"/>
    <property type="match status" value="1"/>
</dbReference>
<keyword evidence="3" id="KW-1185">Reference proteome</keyword>
<reference evidence="2 3" key="1">
    <citation type="submission" date="2016-09" db="EMBL/GenBank/DDBJ databases">
        <title>Draft genome sequence for the type strain of Desulfuribacillus alkaliarsenatis AHT28, an obligately anaerobic, sulfidogenic bacterium isolated from Russian soda lake sediments.</title>
        <authorList>
            <person name="Abin C.A."/>
            <person name="Hollibaugh J.T."/>
        </authorList>
    </citation>
    <scope>NUCLEOTIDE SEQUENCE [LARGE SCALE GENOMIC DNA]</scope>
    <source>
        <strain evidence="2 3">AHT28</strain>
    </source>
</reference>
<dbReference type="OrthoDB" id="9791652at2"/>
<dbReference type="STRING" id="766136.BHF68_01020"/>
<dbReference type="PANTHER" id="PTHR35038">
    <property type="entry name" value="DISSIMILATORY SULFITE REDUCTASE SIRA"/>
    <property type="match status" value="1"/>
</dbReference>
<dbReference type="Proteomes" id="UP000094296">
    <property type="component" value="Unassembled WGS sequence"/>
</dbReference>
<dbReference type="InterPro" id="IPR036280">
    <property type="entry name" value="Multihaem_cyt_sf"/>
</dbReference>
<dbReference type="GO" id="GO:0016491">
    <property type="term" value="F:oxidoreductase activity"/>
    <property type="evidence" value="ECO:0007669"/>
    <property type="project" value="TreeGrafter"/>
</dbReference>
<dbReference type="SUPFAM" id="SSF48695">
    <property type="entry name" value="Multiheme cytochromes"/>
    <property type="match status" value="1"/>
</dbReference>
<protein>
    <submittedName>
        <fullName evidence="2">Uncharacterized protein</fullName>
    </submittedName>
</protein>
<dbReference type="EMBL" id="MIJE01000001">
    <property type="protein sequence ID" value="OEF98292.1"/>
    <property type="molecule type" value="Genomic_DNA"/>
</dbReference>
<evidence type="ECO:0000313" key="2">
    <source>
        <dbReference type="EMBL" id="OEF98292.1"/>
    </source>
</evidence>
<name>A0A1E5G533_9FIRM</name>
<proteinExistence type="predicted"/>
<accession>A0A1E5G533</accession>
<sequence>MRKNALLMNLIVIVIVIIISACAPQAEPYQAPERDPMLVPPDEIVLVDGFELTNRVTEEWKRSGKMFTLTGPAQRESCAVACHDGYAFSTGEFARQHIVSIDCQACHSDRALEYLRNGTVDVPFTDEPLEAGMGALCITCHHGRTDARAKYEIFANGGGVRLTAPHHGPAALTTGLGGMEYPNVTYGHSIAHENLQDTCISCHMPETLEGYALHTFVLDDAYAPIICGNCHAGITDFNLNGFQNQVLEWVSQLEDAIFEETGAIALSEGGGQLLLFTDEERRQRVNPRDVSLEVYVAAYNAYLVRSDGSLGVHNPQYTKSLLQESYRALTGEDLR</sequence>
<dbReference type="RefSeq" id="WP_069641784.1">
    <property type="nucleotide sequence ID" value="NZ_MIJE01000001.1"/>
</dbReference>
<organism evidence="2 3">
    <name type="scientific">Desulfuribacillus alkaliarsenatis</name>
    <dbReference type="NCBI Taxonomy" id="766136"/>
    <lineage>
        <taxon>Bacteria</taxon>
        <taxon>Bacillati</taxon>
        <taxon>Bacillota</taxon>
        <taxon>Desulfuribacillia</taxon>
        <taxon>Desulfuribacillales</taxon>
        <taxon>Desulfuribacillaceae</taxon>
        <taxon>Desulfuribacillus</taxon>
    </lineage>
</organism>
<gene>
    <name evidence="2" type="ORF">BHF68_01020</name>
</gene>
<keyword evidence="1" id="KW-0732">Signal</keyword>